<keyword evidence="4" id="KW-0804">Transcription</keyword>
<dbReference type="Proteomes" id="UP000676967">
    <property type="component" value="Chromosome"/>
</dbReference>
<evidence type="ECO:0000313" key="7">
    <source>
        <dbReference type="Proteomes" id="UP000676967"/>
    </source>
</evidence>
<evidence type="ECO:0000256" key="4">
    <source>
        <dbReference type="ARBA" id="ARBA00023163"/>
    </source>
</evidence>
<dbReference type="Pfam" id="PF04542">
    <property type="entry name" value="Sigma70_r2"/>
    <property type="match status" value="1"/>
</dbReference>
<dbReference type="NCBIfam" id="TIGR02937">
    <property type="entry name" value="sigma70-ECF"/>
    <property type="match status" value="1"/>
</dbReference>
<gene>
    <name evidence="6" type="primary">rpoE_15</name>
    <name evidence="6" type="ORF">Aiant_76410</name>
</gene>
<evidence type="ECO:0000259" key="5">
    <source>
        <dbReference type="Pfam" id="PF04542"/>
    </source>
</evidence>
<dbReference type="Gene3D" id="1.10.1740.10">
    <property type="match status" value="1"/>
</dbReference>
<dbReference type="InterPro" id="IPR014284">
    <property type="entry name" value="RNA_pol_sigma-70_dom"/>
</dbReference>
<reference evidence="6 7" key="1">
    <citation type="submission" date="2020-08" db="EMBL/GenBank/DDBJ databases">
        <title>Whole genome shotgun sequence of Actinoplanes ianthinogenes NBRC 13996.</title>
        <authorList>
            <person name="Komaki H."/>
            <person name="Tamura T."/>
        </authorList>
    </citation>
    <scope>NUCLEOTIDE SEQUENCE [LARGE SCALE GENOMIC DNA]</scope>
    <source>
        <strain evidence="6 7">NBRC 13996</strain>
    </source>
</reference>
<proteinExistence type="predicted"/>
<organism evidence="6 7">
    <name type="scientific">Actinoplanes ianthinogenes</name>
    <dbReference type="NCBI Taxonomy" id="122358"/>
    <lineage>
        <taxon>Bacteria</taxon>
        <taxon>Bacillati</taxon>
        <taxon>Actinomycetota</taxon>
        <taxon>Actinomycetes</taxon>
        <taxon>Micromonosporales</taxon>
        <taxon>Micromonosporaceae</taxon>
        <taxon>Actinoplanes</taxon>
    </lineage>
</organism>
<dbReference type="RefSeq" id="WP_189331476.1">
    <property type="nucleotide sequence ID" value="NZ_AP023356.1"/>
</dbReference>
<accession>A0ABM7M5Q5</accession>
<evidence type="ECO:0000256" key="3">
    <source>
        <dbReference type="ARBA" id="ARBA00023125"/>
    </source>
</evidence>
<keyword evidence="3" id="KW-0238">DNA-binding</keyword>
<keyword evidence="7" id="KW-1185">Reference proteome</keyword>
<dbReference type="EMBL" id="AP023356">
    <property type="protein sequence ID" value="BCJ46984.1"/>
    <property type="molecule type" value="Genomic_DNA"/>
</dbReference>
<name>A0ABM7M5Q5_9ACTN</name>
<dbReference type="InterPro" id="IPR036388">
    <property type="entry name" value="WH-like_DNA-bd_sf"/>
</dbReference>
<keyword evidence="2" id="KW-0731">Sigma factor</keyword>
<dbReference type="PANTHER" id="PTHR43133:SF8">
    <property type="entry name" value="RNA POLYMERASE SIGMA FACTOR HI_1459-RELATED"/>
    <property type="match status" value="1"/>
</dbReference>
<dbReference type="Gene3D" id="1.10.10.10">
    <property type="entry name" value="Winged helix-like DNA-binding domain superfamily/Winged helix DNA-binding domain"/>
    <property type="match status" value="1"/>
</dbReference>
<dbReference type="PANTHER" id="PTHR43133">
    <property type="entry name" value="RNA POLYMERASE ECF-TYPE SIGMA FACTO"/>
    <property type="match status" value="1"/>
</dbReference>
<feature type="domain" description="RNA polymerase sigma-70 region 2" evidence="5">
    <location>
        <begin position="30"/>
        <end position="96"/>
    </location>
</feature>
<keyword evidence="1" id="KW-0805">Transcription regulation</keyword>
<dbReference type="InterPro" id="IPR007627">
    <property type="entry name" value="RNA_pol_sigma70_r2"/>
</dbReference>
<sequence>MTAAATPTPDEVAGWLRAAADGDRAAWGQIVQRYANLVWSIARGFRLDAADAADVSQMTWLRLVEHLSRIRRPERLGAWLAATARRESINLLRRRESPAVDETFVNLADEGPAPGHEILLADRDRELWTAFEQISARCQALLRLLVVDPPSGGYAEAADQLNMAVGSLGPTRARCLAALRGALTETAAPS</sequence>
<dbReference type="SUPFAM" id="SSF88946">
    <property type="entry name" value="Sigma2 domain of RNA polymerase sigma factors"/>
    <property type="match status" value="1"/>
</dbReference>
<protein>
    <submittedName>
        <fullName evidence="6">RNA polymerase sigma factor</fullName>
    </submittedName>
</protein>
<evidence type="ECO:0000313" key="6">
    <source>
        <dbReference type="EMBL" id="BCJ46984.1"/>
    </source>
</evidence>
<evidence type="ECO:0000256" key="1">
    <source>
        <dbReference type="ARBA" id="ARBA00023015"/>
    </source>
</evidence>
<dbReference type="InterPro" id="IPR039425">
    <property type="entry name" value="RNA_pol_sigma-70-like"/>
</dbReference>
<evidence type="ECO:0000256" key="2">
    <source>
        <dbReference type="ARBA" id="ARBA00023082"/>
    </source>
</evidence>
<dbReference type="InterPro" id="IPR013325">
    <property type="entry name" value="RNA_pol_sigma_r2"/>
</dbReference>